<proteinExistence type="predicted"/>
<comment type="pathway">
    <text evidence="1">Amino-acid degradation.</text>
</comment>
<evidence type="ECO:0000256" key="4">
    <source>
        <dbReference type="ARBA" id="ARBA00022801"/>
    </source>
</evidence>
<keyword evidence="6" id="KW-0862">Zinc</keyword>
<evidence type="ECO:0000256" key="5">
    <source>
        <dbReference type="ARBA" id="ARBA00022808"/>
    </source>
</evidence>
<evidence type="ECO:0000256" key="2">
    <source>
        <dbReference type="ARBA" id="ARBA00012864"/>
    </source>
</evidence>
<sequence length="276" mass="30711">MALRLRKIGLTPYLRLLRVVDGFIKAIGPADAIKKQFSEETFEERIDCSGKCILPGLVDAHTHPVWAGDRVHEFAMKLAGATYMDIHQAGGGINFTVERTRQASEEELFSSLQQRLQCMMSAGTTLVECKSGYGLNLETELKMLRVIERARRELDIGISATYCGAHSVPKGKTATEAADDIINSHLPKLKELSRNGQIHVDNIDVFCEKGVFDLDSTRRILQAGKDMGLQINFHGDELHPMKAAEVRLTLCCSVVNTHAMESLRSLFKDRSGLLKR</sequence>
<dbReference type="PANTHER" id="PTHR42752:SF1">
    <property type="entry name" value="IMIDAZOLONEPROPIONASE-RELATED"/>
    <property type="match status" value="1"/>
</dbReference>
<dbReference type="GO" id="GO:0019556">
    <property type="term" value="P:L-histidine catabolic process to glutamate and formamide"/>
    <property type="evidence" value="ECO:0007669"/>
    <property type="project" value="InterPro"/>
</dbReference>
<dbReference type="RefSeq" id="XP_019497215.1">
    <property type="nucleotide sequence ID" value="XM_019641670.1"/>
</dbReference>
<keyword evidence="3" id="KW-0479">Metal-binding</keyword>
<dbReference type="EC" id="3.5.2.7" evidence="2"/>
<dbReference type="GO" id="GO:0050480">
    <property type="term" value="F:imidazolonepropionase activity"/>
    <property type="evidence" value="ECO:0007669"/>
    <property type="project" value="UniProtKB-EC"/>
</dbReference>
<dbReference type="Proteomes" id="UP000694851">
    <property type="component" value="Unplaced"/>
</dbReference>
<keyword evidence="4" id="KW-0378">Hydrolase</keyword>
<reference evidence="9" key="1">
    <citation type="submission" date="2025-08" db="UniProtKB">
        <authorList>
            <consortium name="RefSeq"/>
        </authorList>
    </citation>
    <scope>IDENTIFICATION</scope>
    <source>
        <tissue evidence="9">Muscle</tissue>
    </source>
</reference>
<dbReference type="InterPro" id="IPR005920">
    <property type="entry name" value="HutI"/>
</dbReference>
<dbReference type="Gene3D" id="3.20.20.140">
    <property type="entry name" value="Metal-dependent hydrolases"/>
    <property type="match status" value="1"/>
</dbReference>
<dbReference type="InterPro" id="IPR011059">
    <property type="entry name" value="Metal-dep_hydrolase_composite"/>
</dbReference>
<dbReference type="OrthoDB" id="194468at2759"/>
<dbReference type="SUPFAM" id="SSF51556">
    <property type="entry name" value="Metallo-dependent hydrolases"/>
    <property type="match status" value="1"/>
</dbReference>
<accession>A0A8B7RCB7</accession>
<dbReference type="GeneID" id="109382291"/>
<keyword evidence="7" id="KW-0408">Iron</keyword>
<dbReference type="AlphaFoldDB" id="A0A8B7RCB7"/>
<protein>
    <recommendedName>
        <fullName evidence="2">imidazolonepropionase</fullName>
        <ecNumber evidence="2">3.5.2.7</ecNumber>
    </recommendedName>
</protein>
<keyword evidence="5" id="KW-0369">Histidine metabolism</keyword>
<evidence type="ECO:0000256" key="3">
    <source>
        <dbReference type="ARBA" id="ARBA00022723"/>
    </source>
</evidence>
<evidence type="ECO:0000313" key="8">
    <source>
        <dbReference type="Proteomes" id="UP000694851"/>
    </source>
</evidence>
<name>A0A8B7RCB7_HIPAR</name>
<evidence type="ECO:0000313" key="9">
    <source>
        <dbReference type="RefSeq" id="XP_019497215.1"/>
    </source>
</evidence>
<dbReference type="SUPFAM" id="SSF51338">
    <property type="entry name" value="Composite domain of metallo-dependent hydrolases"/>
    <property type="match status" value="1"/>
</dbReference>
<evidence type="ECO:0000256" key="1">
    <source>
        <dbReference type="ARBA" id="ARBA00005023"/>
    </source>
</evidence>
<keyword evidence="8" id="KW-1185">Reference proteome</keyword>
<evidence type="ECO:0000256" key="7">
    <source>
        <dbReference type="ARBA" id="ARBA00023004"/>
    </source>
</evidence>
<dbReference type="InterPro" id="IPR032466">
    <property type="entry name" value="Metal_Hydrolase"/>
</dbReference>
<organism evidence="8 9">
    <name type="scientific">Hipposideros armiger</name>
    <name type="common">Great Himalayan leaf-nosed bat</name>
    <dbReference type="NCBI Taxonomy" id="186990"/>
    <lineage>
        <taxon>Eukaryota</taxon>
        <taxon>Metazoa</taxon>
        <taxon>Chordata</taxon>
        <taxon>Craniata</taxon>
        <taxon>Vertebrata</taxon>
        <taxon>Euteleostomi</taxon>
        <taxon>Mammalia</taxon>
        <taxon>Eutheria</taxon>
        <taxon>Laurasiatheria</taxon>
        <taxon>Chiroptera</taxon>
        <taxon>Yinpterochiroptera</taxon>
        <taxon>Rhinolophoidea</taxon>
        <taxon>Hipposideridae</taxon>
        <taxon>Hipposideros</taxon>
    </lineage>
</organism>
<gene>
    <name evidence="9" type="primary">AMDHD1</name>
</gene>
<dbReference type="CTD" id="144193"/>
<evidence type="ECO:0000256" key="6">
    <source>
        <dbReference type="ARBA" id="ARBA00022833"/>
    </source>
</evidence>
<dbReference type="PANTHER" id="PTHR42752">
    <property type="entry name" value="IMIDAZOLONEPROPIONASE"/>
    <property type="match status" value="1"/>
</dbReference>
<dbReference type="GO" id="GO:0046872">
    <property type="term" value="F:metal ion binding"/>
    <property type="evidence" value="ECO:0007669"/>
    <property type="project" value="UniProtKB-KW"/>
</dbReference>
<dbReference type="GO" id="GO:0005737">
    <property type="term" value="C:cytoplasm"/>
    <property type="evidence" value="ECO:0007669"/>
    <property type="project" value="InterPro"/>
</dbReference>